<dbReference type="AlphaFoldDB" id="A0A9P7J0R3"/>
<organism evidence="2 3">
    <name type="scientific">Suillus plorans</name>
    <dbReference type="NCBI Taxonomy" id="116603"/>
    <lineage>
        <taxon>Eukaryota</taxon>
        <taxon>Fungi</taxon>
        <taxon>Dikarya</taxon>
        <taxon>Basidiomycota</taxon>
        <taxon>Agaricomycotina</taxon>
        <taxon>Agaricomycetes</taxon>
        <taxon>Agaricomycetidae</taxon>
        <taxon>Boletales</taxon>
        <taxon>Suillineae</taxon>
        <taxon>Suillaceae</taxon>
        <taxon>Suillus</taxon>
    </lineage>
</organism>
<evidence type="ECO:0000313" key="3">
    <source>
        <dbReference type="Proteomes" id="UP000719766"/>
    </source>
</evidence>
<comment type="caution">
    <text evidence="2">The sequence shown here is derived from an EMBL/GenBank/DDBJ whole genome shotgun (WGS) entry which is preliminary data.</text>
</comment>
<keyword evidence="3" id="KW-1185">Reference proteome</keyword>
<dbReference type="GeneID" id="64599862"/>
<keyword evidence="1" id="KW-0812">Transmembrane</keyword>
<gene>
    <name evidence="2" type="ORF">HD556DRAFT_1440319</name>
</gene>
<evidence type="ECO:0000313" key="2">
    <source>
        <dbReference type="EMBL" id="KAG1798619.1"/>
    </source>
</evidence>
<accession>A0A9P7J0R3</accession>
<keyword evidence="1" id="KW-0472">Membrane</keyword>
<dbReference type="RefSeq" id="XP_041163305.1">
    <property type="nucleotide sequence ID" value="XM_041306098.1"/>
</dbReference>
<proteinExistence type="predicted"/>
<keyword evidence="1" id="KW-1133">Transmembrane helix</keyword>
<protein>
    <submittedName>
        <fullName evidence="2">Uncharacterized protein</fullName>
    </submittedName>
</protein>
<feature type="transmembrane region" description="Helical" evidence="1">
    <location>
        <begin position="150"/>
        <end position="175"/>
    </location>
</feature>
<dbReference type="OrthoDB" id="2674738at2759"/>
<name>A0A9P7J0R3_9AGAM</name>
<reference evidence="2" key="1">
    <citation type="journal article" date="2020" name="New Phytol.">
        <title>Comparative genomics reveals dynamic genome evolution in host specialist ectomycorrhizal fungi.</title>
        <authorList>
            <person name="Lofgren L.A."/>
            <person name="Nguyen N.H."/>
            <person name="Vilgalys R."/>
            <person name="Ruytinx J."/>
            <person name="Liao H.L."/>
            <person name="Branco S."/>
            <person name="Kuo A."/>
            <person name="LaButti K."/>
            <person name="Lipzen A."/>
            <person name="Andreopoulos W."/>
            <person name="Pangilinan J."/>
            <person name="Riley R."/>
            <person name="Hundley H."/>
            <person name="Na H."/>
            <person name="Barry K."/>
            <person name="Grigoriev I.V."/>
            <person name="Stajich J.E."/>
            <person name="Kennedy P.G."/>
        </authorList>
    </citation>
    <scope>NUCLEOTIDE SEQUENCE</scope>
    <source>
        <strain evidence="2">S12</strain>
    </source>
</reference>
<evidence type="ECO:0000256" key="1">
    <source>
        <dbReference type="SAM" id="Phobius"/>
    </source>
</evidence>
<sequence length="190" mass="21061">MAIIDVVSPEVIRQMMHIVEHLARSTDELYSNIRVTLMVIRESLVEDLLIAIKGFSSEIRLTLVPFRILVDDLITYVEDLAHATDTLSSDIGTTLPSLTLFVENLMIAVEHLTQKTNTLSSDVGATLASIALLVENLVATTNALALDMHYLLQGCIALVALLCLLTVLCIVRWCYIFSRELRGVQHLKTA</sequence>
<dbReference type="EMBL" id="JABBWE010000013">
    <property type="protein sequence ID" value="KAG1798619.1"/>
    <property type="molecule type" value="Genomic_DNA"/>
</dbReference>
<dbReference type="Proteomes" id="UP000719766">
    <property type="component" value="Unassembled WGS sequence"/>
</dbReference>